<dbReference type="PANTHER" id="PTHR43471:SF14">
    <property type="entry name" value="ABC-2 TYPE TRANSPORT SYSTEM PERMEASE PROTEIN"/>
    <property type="match status" value="1"/>
</dbReference>
<name>A0ABS4GN41_9BACL</name>
<dbReference type="Proteomes" id="UP001519343">
    <property type="component" value="Unassembled WGS sequence"/>
</dbReference>
<feature type="transmembrane region" description="Helical" evidence="1">
    <location>
        <begin position="77"/>
        <end position="97"/>
    </location>
</feature>
<keyword evidence="1" id="KW-1133">Transmembrane helix</keyword>
<feature type="transmembrane region" description="Helical" evidence="1">
    <location>
        <begin position="162"/>
        <end position="183"/>
    </location>
</feature>
<gene>
    <name evidence="2" type="ORF">J2Z37_001685</name>
</gene>
<proteinExistence type="predicted"/>
<protein>
    <submittedName>
        <fullName evidence="2">ABC-2 type transport system permease protein</fullName>
    </submittedName>
</protein>
<feature type="transmembrane region" description="Helical" evidence="1">
    <location>
        <begin position="195"/>
        <end position="216"/>
    </location>
</feature>
<feature type="transmembrane region" description="Helical" evidence="1">
    <location>
        <begin position="118"/>
        <end position="150"/>
    </location>
</feature>
<keyword evidence="1" id="KW-0472">Membrane</keyword>
<keyword evidence="1" id="KW-0812">Transmembrane</keyword>
<comment type="caution">
    <text evidence="2">The sequence shown here is derived from an EMBL/GenBank/DDBJ whole genome shotgun (WGS) entry which is preliminary data.</text>
</comment>
<reference evidence="2 3" key="1">
    <citation type="submission" date="2021-03" db="EMBL/GenBank/DDBJ databases">
        <title>Genomic Encyclopedia of Type Strains, Phase IV (KMG-IV): sequencing the most valuable type-strain genomes for metagenomic binning, comparative biology and taxonomic classification.</title>
        <authorList>
            <person name="Goeker M."/>
        </authorList>
    </citation>
    <scope>NUCLEOTIDE SEQUENCE [LARGE SCALE GENOMIC DNA]</scope>
    <source>
        <strain evidence="2 3">DSM 24738</strain>
    </source>
</reference>
<keyword evidence="3" id="KW-1185">Reference proteome</keyword>
<dbReference type="EMBL" id="JAGGKT010000003">
    <property type="protein sequence ID" value="MBP1931684.1"/>
    <property type="molecule type" value="Genomic_DNA"/>
</dbReference>
<dbReference type="PANTHER" id="PTHR43471">
    <property type="entry name" value="ABC TRANSPORTER PERMEASE"/>
    <property type="match status" value="1"/>
</dbReference>
<evidence type="ECO:0000256" key="1">
    <source>
        <dbReference type="SAM" id="Phobius"/>
    </source>
</evidence>
<dbReference type="Pfam" id="PF12679">
    <property type="entry name" value="ABC2_membrane_2"/>
    <property type="match status" value="1"/>
</dbReference>
<evidence type="ECO:0000313" key="3">
    <source>
        <dbReference type="Proteomes" id="UP001519343"/>
    </source>
</evidence>
<evidence type="ECO:0000313" key="2">
    <source>
        <dbReference type="EMBL" id="MBP1931684.1"/>
    </source>
</evidence>
<accession>A0ABS4GN41</accession>
<feature type="transmembrane region" description="Helical" evidence="1">
    <location>
        <begin position="289"/>
        <end position="311"/>
    </location>
</feature>
<sequence length="319" mass="35438">MKAKLISPFWVMVRKEMADHMRSWRYNLMLLLIGLTCLGSLYTAMMSIREAVPKDQTLNAFLFLKLFTVSDGTLPPFITFIGFLGPLLGISLGFDAVNSERNKGTLSRVMAQPIHRDFLIGAKFVGALILISMMFLSLGFLVMGLGLLAIGIPPSAEEFLRMLLFLLLSIIYVGFWLSLAILFSIKFRQSATSALSSLSIWLFFSVFFTMLIQLIANATAPVNATNPNDILQHQQFIQVIMSLSPSQLFSEATTTLLTPTVRSLGPLTLEQVYGAIPSPLPLGQSMLLIWPQVTGMIAATLVCFGISYAYFMRQEIRSR</sequence>
<organism evidence="2 3">
    <name type="scientific">Ammoniphilus resinae</name>
    <dbReference type="NCBI Taxonomy" id="861532"/>
    <lineage>
        <taxon>Bacteria</taxon>
        <taxon>Bacillati</taxon>
        <taxon>Bacillota</taxon>
        <taxon>Bacilli</taxon>
        <taxon>Bacillales</taxon>
        <taxon>Paenibacillaceae</taxon>
        <taxon>Aneurinibacillus group</taxon>
        <taxon>Ammoniphilus</taxon>
    </lineage>
</organism>